<dbReference type="EMBL" id="ML975344">
    <property type="protein sequence ID" value="KAF1832226.1"/>
    <property type="molecule type" value="Genomic_DNA"/>
</dbReference>
<dbReference type="Proteomes" id="UP000800040">
    <property type="component" value="Unassembled WGS sequence"/>
</dbReference>
<dbReference type="AlphaFoldDB" id="A0A6A5K867"/>
<evidence type="ECO:0000313" key="1">
    <source>
        <dbReference type="EMBL" id="KAF1832226.1"/>
    </source>
</evidence>
<name>A0A6A5K867_9PLEO</name>
<protein>
    <submittedName>
        <fullName evidence="1">Uncharacterized protein</fullName>
    </submittedName>
</protein>
<sequence length="248" mass="28558">MPLALFRATSNQPELVVKNNAIKLPPGLDVQMVKDLIEHLKELTTWKRYAKKLQSYESTYKDVQICSAADFLGMTIYTQHIFNWYWARIRSGDLPGYGDIDAFTAVNTPLGSKVFGKVVNLLAKLDFEDNIPDPENFGAYLESNERFRTALGDAKKKMRNHHDYLAHRNRREAVVAMEKSEDAEERMLRAKEVEEKTAKHLAMWNAEKKKESEVRERVQAKLAQPGKKIWRPDGASYLRRVHGKNVPI</sequence>
<evidence type="ECO:0000313" key="2">
    <source>
        <dbReference type="Proteomes" id="UP000800040"/>
    </source>
</evidence>
<dbReference type="OrthoDB" id="3686314at2759"/>
<keyword evidence="2" id="KW-1185">Reference proteome</keyword>
<organism evidence="1 2">
    <name type="scientific">Decorospora gaudefroyi</name>
    <dbReference type="NCBI Taxonomy" id="184978"/>
    <lineage>
        <taxon>Eukaryota</taxon>
        <taxon>Fungi</taxon>
        <taxon>Dikarya</taxon>
        <taxon>Ascomycota</taxon>
        <taxon>Pezizomycotina</taxon>
        <taxon>Dothideomycetes</taxon>
        <taxon>Pleosporomycetidae</taxon>
        <taxon>Pleosporales</taxon>
        <taxon>Pleosporineae</taxon>
        <taxon>Pleosporaceae</taxon>
        <taxon>Decorospora</taxon>
    </lineage>
</organism>
<reference evidence="1" key="1">
    <citation type="submission" date="2020-01" db="EMBL/GenBank/DDBJ databases">
        <authorList>
            <consortium name="DOE Joint Genome Institute"/>
            <person name="Haridas S."/>
            <person name="Albert R."/>
            <person name="Binder M."/>
            <person name="Bloem J."/>
            <person name="Labutti K."/>
            <person name="Salamov A."/>
            <person name="Andreopoulos B."/>
            <person name="Baker S.E."/>
            <person name="Barry K."/>
            <person name="Bills G."/>
            <person name="Bluhm B.H."/>
            <person name="Cannon C."/>
            <person name="Castanera R."/>
            <person name="Culley D.E."/>
            <person name="Daum C."/>
            <person name="Ezra D."/>
            <person name="Gonzalez J.B."/>
            <person name="Henrissat B."/>
            <person name="Kuo A."/>
            <person name="Liang C."/>
            <person name="Lipzen A."/>
            <person name="Lutzoni F."/>
            <person name="Magnuson J."/>
            <person name="Mondo S."/>
            <person name="Nolan M."/>
            <person name="Ohm R."/>
            <person name="Pangilinan J."/>
            <person name="Park H.-J."/>
            <person name="Ramirez L."/>
            <person name="Alfaro M."/>
            <person name="Sun H."/>
            <person name="Tritt A."/>
            <person name="Yoshinaga Y."/>
            <person name="Zwiers L.-H."/>
            <person name="Turgeon B.G."/>
            <person name="Goodwin S.B."/>
            <person name="Spatafora J.W."/>
            <person name="Crous P.W."/>
            <person name="Grigoriev I.V."/>
        </authorList>
    </citation>
    <scope>NUCLEOTIDE SEQUENCE</scope>
    <source>
        <strain evidence="1">P77</strain>
    </source>
</reference>
<proteinExistence type="predicted"/>
<gene>
    <name evidence="1" type="ORF">BDW02DRAFT_19701</name>
</gene>
<accession>A0A6A5K867</accession>